<dbReference type="STRING" id="930152.SAMN05216565_101551"/>
<dbReference type="AlphaFoldDB" id="A0A1H0Q229"/>
<sequence>MSHFFPVKIKTAKVSRGSKKNVFYPHVFGMYDRAFEKFINQSIVHEEQQLINKQVGEMPTTVDEMHGLYEIKNNQREVLSLSLSNYTYHQQAAHGMTYITSLTFDLKKRKLCELKDLFKPGSEYVTKISTLIKAQIEERDIPVLNNFTTIQPNQDFYIADKALVIYFQLYDLTPYVYGFPMFPISVYDLQDIIDENGPLGRMAVND</sequence>
<evidence type="ECO:0000313" key="3">
    <source>
        <dbReference type="Proteomes" id="UP000199159"/>
    </source>
</evidence>
<dbReference type="EMBL" id="FNJU01000001">
    <property type="protein sequence ID" value="SDP11075.1"/>
    <property type="molecule type" value="Genomic_DNA"/>
</dbReference>
<dbReference type="InterPro" id="IPR021729">
    <property type="entry name" value="DUF3298"/>
</dbReference>
<dbReference type="Gene3D" id="3.90.640.20">
    <property type="entry name" value="Heat-shock cognate protein, ATPase"/>
    <property type="match status" value="1"/>
</dbReference>
<dbReference type="Gene3D" id="3.30.565.40">
    <property type="entry name" value="Fervidobacterium nodosum Rt17-B1 like"/>
    <property type="match status" value="1"/>
</dbReference>
<keyword evidence="3" id="KW-1185">Reference proteome</keyword>
<gene>
    <name evidence="2" type="ORF">SAMN05216565_101551</name>
</gene>
<feature type="domain" description="DUF3298" evidence="1">
    <location>
        <begin position="115"/>
        <end position="185"/>
    </location>
</feature>
<evidence type="ECO:0000313" key="2">
    <source>
        <dbReference type="EMBL" id="SDP11075.1"/>
    </source>
</evidence>
<dbReference type="RefSeq" id="WP_175490167.1">
    <property type="nucleotide sequence ID" value="NZ_FNJU01000001.1"/>
</dbReference>
<accession>A0A1H0Q229</accession>
<dbReference type="Pfam" id="PF11738">
    <property type="entry name" value="DUF3298"/>
    <property type="match status" value="1"/>
</dbReference>
<organism evidence="2 3">
    <name type="scientific">Litchfieldia salsa</name>
    <dbReference type="NCBI Taxonomy" id="930152"/>
    <lineage>
        <taxon>Bacteria</taxon>
        <taxon>Bacillati</taxon>
        <taxon>Bacillota</taxon>
        <taxon>Bacilli</taxon>
        <taxon>Bacillales</taxon>
        <taxon>Bacillaceae</taxon>
        <taxon>Litchfieldia</taxon>
    </lineage>
</organism>
<proteinExistence type="predicted"/>
<name>A0A1H0Q229_9BACI</name>
<protein>
    <recommendedName>
        <fullName evidence="1">DUF3298 domain-containing protein</fullName>
    </recommendedName>
</protein>
<reference evidence="3" key="1">
    <citation type="submission" date="2016-10" db="EMBL/GenBank/DDBJ databases">
        <authorList>
            <person name="Varghese N."/>
            <person name="Submissions S."/>
        </authorList>
    </citation>
    <scope>NUCLEOTIDE SEQUENCE [LARGE SCALE GENOMIC DNA]</scope>
    <source>
        <strain evidence="3">IBRC-M10078</strain>
    </source>
</reference>
<evidence type="ECO:0000259" key="1">
    <source>
        <dbReference type="Pfam" id="PF11738"/>
    </source>
</evidence>
<dbReference type="Proteomes" id="UP000199159">
    <property type="component" value="Unassembled WGS sequence"/>
</dbReference>
<dbReference type="InterPro" id="IPR037126">
    <property type="entry name" value="PdaC/RsiV-like_sf"/>
</dbReference>